<keyword evidence="3" id="KW-1185">Reference proteome</keyword>
<dbReference type="Proteomes" id="UP000547209">
    <property type="component" value="Unassembled WGS sequence"/>
</dbReference>
<name>A0A7X0VEL5_9BACL</name>
<dbReference type="SUPFAM" id="SSF54593">
    <property type="entry name" value="Glyoxalase/Bleomycin resistance protein/Dihydroxybiphenyl dioxygenase"/>
    <property type="match status" value="1"/>
</dbReference>
<evidence type="ECO:0000259" key="1">
    <source>
        <dbReference type="Pfam" id="PF00903"/>
    </source>
</evidence>
<dbReference type="InterPro" id="IPR004360">
    <property type="entry name" value="Glyas_Fos-R_dOase_dom"/>
</dbReference>
<reference evidence="2 3" key="1">
    <citation type="submission" date="2020-08" db="EMBL/GenBank/DDBJ databases">
        <title>Cohnella phylogeny.</title>
        <authorList>
            <person name="Dunlap C."/>
        </authorList>
    </citation>
    <scope>NUCLEOTIDE SEQUENCE [LARGE SCALE GENOMIC DNA]</scope>
    <source>
        <strain evidence="2 3">DSM 28246</strain>
    </source>
</reference>
<dbReference type="CDD" id="cd06587">
    <property type="entry name" value="VOC"/>
    <property type="match status" value="1"/>
</dbReference>
<feature type="domain" description="Glyoxalase/fosfomycin resistance/dioxygenase" evidence="1">
    <location>
        <begin position="159"/>
        <end position="275"/>
    </location>
</feature>
<evidence type="ECO:0000313" key="3">
    <source>
        <dbReference type="Proteomes" id="UP000547209"/>
    </source>
</evidence>
<comment type="caution">
    <text evidence="2">The sequence shown here is derived from an EMBL/GenBank/DDBJ whole genome shotgun (WGS) entry which is preliminary data.</text>
</comment>
<dbReference type="Pfam" id="PF00903">
    <property type="entry name" value="Glyoxalase"/>
    <property type="match status" value="1"/>
</dbReference>
<dbReference type="RefSeq" id="WP_185141818.1">
    <property type="nucleotide sequence ID" value="NZ_JACJVP010000007.1"/>
</dbReference>
<accession>A0A7X0VEL5</accession>
<dbReference type="EMBL" id="JACJVP010000007">
    <property type="protein sequence ID" value="MBB6670388.1"/>
    <property type="molecule type" value="Genomic_DNA"/>
</dbReference>
<sequence length="282" mass="33064">MTTIQTVKANPVPALFYDGGEIDVLWDNHDLAIQWYVTFMGWEVRRKEWWWPDQRVQNGRMTHLGHGTWLNSVMTSQKLPFHYAERGSVDPHLRWCWRTKNLQKVHDHFTENGIRVTDLYLGPDGRQYFDFWATAEGTRLTAREDNTLKSKGFKPSITRIGVRDLREASKWYQEYVGMKVNEDSIEDGFLYMSLSDNFSDTNRAAWMLEQLPSEAYSGIINGPVRPLTLIKKRQDFFDYHQYLRDNGVECGDVGGHLDQGRVLFHFYDMDGNRFNVTHCKPL</sequence>
<protein>
    <submittedName>
        <fullName evidence="2">VOC family protein</fullName>
    </submittedName>
</protein>
<dbReference type="InterPro" id="IPR029068">
    <property type="entry name" value="Glyas_Bleomycin-R_OHBP_Dase"/>
</dbReference>
<proteinExistence type="predicted"/>
<organism evidence="2 3">
    <name type="scientific">Cohnella nanjingensis</name>
    <dbReference type="NCBI Taxonomy" id="1387779"/>
    <lineage>
        <taxon>Bacteria</taxon>
        <taxon>Bacillati</taxon>
        <taxon>Bacillota</taxon>
        <taxon>Bacilli</taxon>
        <taxon>Bacillales</taxon>
        <taxon>Paenibacillaceae</taxon>
        <taxon>Cohnella</taxon>
    </lineage>
</organism>
<evidence type="ECO:0000313" key="2">
    <source>
        <dbReference type="EMBL" id="MBB6670388.1"/>
    </source>
</evidence>
<gene>
    <name evidence="2" type="ORF">H7C19_06775</name>
</gene>
<dbReference type="Gene3D" id="3.10.180.10">
    <property type="entry name" value="2,3-Dihydroxybiphenyl 1,2-Dioxygenase, domain 1"/>
    <property type="match status" value="1"/>
</dbReference>
<dbReference type="AlphaFoldDB" id="A0A7X0VEL5"/>